<dbReference type="Pfam" id="PF12838">
    <property type="entry name" value="Fer4_7"/>
    <property type="match status" value="1"/>
</dbReference>
<evidence type="ECO:0000259" key="2">
    <source>
        <dbReference type="PROSITE" id="PS51379"/>
    </source>
</evidence>
<organism evidence="3 4">
    <name type="scientific">Pseudobythopirellula maris</name>
    <dbReference type="NCBI Taxonomy" id="2527991"/>
    <lineage>
        <taxon>Bacteria</taxon>
        <taxon>Pseudomonadati</taxon>
        <taxon>Planctomycetota</taxon>
        <taxon>Planctomycetia</taxon>
        <taxon>Pirellulales</taxon>
        <taxon>Lacipirellulaceae</taxon>
        <taxon>Pseudobythopirellula</taxon>
    </lineage>
</organism>
<dbReference type="Gene3D" id="2.40.40.20">
    <property type="match status" value="1"/>
</dbReference>
<dbReference type="Gene3D" id="3.30.2070.10">
    <property type="entry name" value="Formate dehydrogenase/DMSO reductase"/>
    <property type="match status" value="1"/>
</dbReference>
<protein>
    <submittedName>
        <fullName evidence="3">Tetrathionate reductase subunit B</fullName>
    </submittedName>
</protein>
<dbReference type="AlphaFoldDB" id="A0A5C5ZP40"/>
<gene>
    <name evidence="3" type="primary">ttrB</name>
    <name evidence="3" type="ORF">Mal64_23530</name>
</gene>
<dbReference type="Gene3D" id="3.30.70.20">
    <property type="match status" value="2"/>
</dbReference>
<dbReference type="InterPro" id="IPR017896">
    <property type="entry name" value="4Fe4S_Fe-S-bd"/>
</dbReference>
<dbReference type="InterPro" id="IPR009010">
    <property type="entry name" value="Asp_de-COase-like_dom_sf"/>
</dbReference>
<feature type="compositionally biased region" description="Basic and acidic residues" evidence="1">
    <location>
        <begin position="1050"/>
        <end position="1069"/>
    </location>
</feature>
<dbReference type="CDD" id="cd02784">
    <property type="entry name" value="MopB_CT_PHLH"/>
    <property type="match status" value="1"/>
</dbReference>
<evidence type="ECO:0000313" key="3">
    <source>
        <dbReference type="EMBL" id="TWT88865.1"/>
    </source>
</evidence>
<feature type="domain" description="4Fe-4S ferredoxin-type" evidence="2">
    <location>
        <begin position="869"/>
        <end position="900"/>
    </location>
</feature>
<dbReference type="Gene3D" id="2.20.25.90">
    <property type="entry name" value="ADC-like domains"/>
    <property type="match status" value="1"/>
</dbReference>
<dbReference type="EMBL" id="SJPQ01000002">
    <property type="protein sequence ID" value="TWT88865.1"/>
    <property type="molecule type" value="Genomic_DNA"/>
</dbReference>
<dbReference type="OrthoDB" id="9779457at2"/>
<evidence type="ECO:0000256" key="1">
    <source>
        <dbReference type="SAM" id="MobiDB-lite"/>
    </source>
</evidence>
<accession>A0A5C5ZP40</accession>
<keyword evidence="4" id="KW-1185">Reference proteome</keyword>
<dbReference type="PANTHER" id="PTHR42783">
    <property type="entry name" value="GLUTAMATE SYNTHASE [NADPH] SMALL CHAIN"/>
    <property type="match status" value="1"/>
</dbReference>
<dbReference type="CDD" id="cd10551">
    <property type="entry name" value="PsrB"/>
    <property type="match status" value="1"/>
</dbReference>
<comment type="caution">
    <text evidence="3">The sequence shown here is derived from an EMBL/GenBank/DDBJ whole genome shotgun (WGS) entry which is preliminary data.</text>
</comment>
<dbReference type="SUPFAM" id="SSF54862">
    <property type="entry name" value="4Fe-4S ferredoxins"/>
    <property type="match status" value="1"/>
</dbReference>
<dbReference type="PANTHER" id="PTHR42783:SF3">
    <property type="entry name" value="GLUTAMATE SYNTHASE [NADPH] SMALL CHAIN-RELATED"/>
    <property type="match status" value="1"/>
</dbReference>
<dbReference type="Proteomes" id="UP000315440">
    <property type="component" value="Unassembled WGS sequence"/>
</dbReference>
<sequence length="1080" mass="116776">MKNLPITDAPPKRTQPSSGGPSRYWRSLDELDNTPQFQEFLAREFPVAASEFPAGVSRRRWMQLMGASFALAGAAGCRWETEKIVPFAERPEGYVPGASEHYATNISWAGEPKHLLVTKVDGRPIKIEGNPEHPASRGAADAYSQACTLSLYDPDRLSGVYKREGGKGFSKEWSDFEAFLAGRREAFAGGAGLAVLFPPLESRSLFAAVDRLARQYPSARFYEHTPLSRENELAGAELALGERLRTHYRLADAKVIATFDCDLLGLAPDSLRAARDYAEGRDPDGVMNRLYSVESQFSTTGATADHRLPVKSSAIGGVLAMLRDRVKQLQADPSLVTDEKIEGQPTVEQFVDVLAGDLAKNAGAALVAVGPGQPAEVHAIAHEINSIVDAVGATVLYTSEPAPEAEIGSLADLTRSLNAGDVDTLFILDGNPAYDAPGDVAFAEAIGKAAHSVRLGLYEDETARLCEWALPETHPLEQWGDVIGWDGAVGVTQPMIEPLLGGLSKLGLLAKLAGDTAPNTERLVKDTIAEAVSGMDDDVWAKLLHDGLAGDFQPELVNLSLTGSDFPAPEAPAEGALELVFTPSSSTYDGRLANNGWMQEAPDFLTKLTWDNAAIVSPATANDLGLKQGELVRLTVGETAVNAPVYILPGQAAGSIGLALGYGRTAAGRVGGLLDARGKAERGKYANGILALWLPVPADPVGVDAYPLRSGAGGWFTTGVATQPTGKPYLLATTQDHHTIDQMGMEAIGDRTGVLVRGASQEYYEEHNDFAPRMSHDVVIGHGEHAEPTEPLWQLPSYDGHAWGMAIDLNKCIGCNACVVACQAENNIPVVGKDQVSRGREMHWIRIDRYFKGVANTEDATDPANFVNPEVAHQPVACQQCETAPCEQVCPVAATTHSDEGLNDMAYNRCIGTRYCGNNCPYKVRKFNYFRYTKELYEANNELMKLVINPEVTVRSRGVMEKCTYCTQRISAARIAAKNEARPIRDGEIQAACQQACATRAIDFGDLNDPESRVAKAHANPRAYGILTELMTKPRTNFLAKIRNPHPRLARPEQHEDHSHGGHDAHNEEHEEAMEEAAHT</sequence>
<name>A0A5C5ZP40_9BACT</name>
<dbReference type="NCBIfam" id="TIGR04519">
    <property type="entry name" value="MoCo_extend_TAT"/>
    <property type="match status" value="1"/>
</dbReference>
<feature type="compositionally biased region" description="Acidic residues" evidence="1">
    <location>
        <begin position="1070"/>
        <end position="1080"/>
    </location>
</feature>
<feature type="region of interest" description="Disordered" evidence="1">
    <location>
        <begin position="1049"/>
        <end position="1080"/>
    </location>
</feature>
<proteinExistence type="predicted"/>
<feature type="region of interest" description="Disordered" evidence="1">
    <location>
        <begin position="1"/>
        <end position="22"/>
    </location>
</feature>
<feature type="domain" description="4Fe-4S ferredoxin-type" evidence="2">
    <location>
        <begin position="803"/>
        <end position="833"/>
    </location>
</feature>
<dbReference type="SUPFAM" id="SSF50692">
    <property type="entry name" value="ADC-like"/>
    <property type="match status" value="1"/>
</dbReference>
<dbReference type="InterPro" id="IPR030948">
    <property type="entry name" value="TAT_var_transloc_signal_dom"/>
</dbReference>
<evidence type="ECO:0000313" key="4">
    <source>
        <dbReference type="Proteomes" id="UP000315440"/>
    </source>
</evidence>
<dbReference type="Gene3D" id="3.40.50.740">
    <property type="match status" value="1"/>
</dbReference>
<dbReference type="SUPFAM" id="SSF53706">
    <property type="entry name" value="Formate dehydrogenase/DMSO reductase, domains 1-3"/>
    <property type="match status" value="1"/>
</dbReference>
<reference evidence="3 4" key="1">
    <citation type="submission" date="2019-02" db="EMBL/GenBank/DDBJ databases">
        <title>Deep-cultivation of Planctomycetes and their phenomic and genomic characterization uncovers novel biology.</title>
        <authorList>
            <person name="Wiegand S."/>
            <person name="Jogler M."/>
            <person name="Boedeker C."/>
            <person name="Pinto D."/>
            <person name="Vollmers J."/>
            <person name="Rivas-Marin E."/>
            <person name="Kohn T."/>
            <person name="Peeters S.H."/>
            <person name="Heuer A."/>
            <person name="Rast P."/>
            <person name="Oberbeckmann S."/>
            <person name="Bunk B."/>
            <person name="Jeske O."/>
            <person name="Meyerdierks A."/>
            <person name="Storesund J.E."/>
            <person name="Kallscheuer N."/>
            <person name="Luecker S."/>
            <person name="Lage O.M."/>
            <person name="Pohl T."/>
            <person name="Merkel B.J."/>
            <person name="Hornburger P."/>
            <person name="Mueller R.-W."/>
            <person name="Bruemmer F."/>
            <person name="Labrenz M."/>
            <person name="Spormann A.M."/>
            <person name="Op Den Camp H."/>
            <person name="Overmann J."/>
            <person name="Amann R."/>
            <person name="Jetten M.S.M."/>
            <person name="Mascher T."/>
            <person name="Medema M.H."/>
            <person name="Devos D.P."/>
            <person name="Kaster A.-K."/>
            <person name="Ovreas L."/>
            <person name="Rohde M."/>
            <person name="Galperin M.Y."/>
            <person name="Jogler C."/>
        </authorList>
    </citation>
    <scope>NUCLEOTIDE SEQUENCE [LARGE SCALE GENOMIC DNA]</scope>
    <source>
        <strain evidence="3 4">Mal64</strain>
    </source>
</reference>
<dbReference type="PROSITE" id="PS51379">
    <property type="entry name" value="4FE4S_FER_2"/>
    <property type="match status" value="2"/>
</dbReference>
<dbReference type="RefSeq" id="WP_146400287.1">
    <property type="nucleotide sequence ID" value="NZ_SJPQ01000002.1"/>
</dbReference>